<proteinExistence type="predicted"/>
<evidence type="ECO:0000313" key="2">
    <source>
        <dbReference type="Proteomes" id="UP000708208"/>
    </source>
</evidence>
<evidence type="ECO:0000313" key="1">
    <source>
        <dbReference type="EMBL" id="CAG7832297.1"/>
    </source>
</evidence>
<comment type="caution">
    <text evidence="1">The sequence shown here is derived from an EMBL/GenBank/DDBJ whole genome shotgun (WGS) entry which is preliminary data.</text>
</comment>
<name>A0A8J2LLG0_9HEXA</name>
<protein>
    <submittedName>
        <fullName evidence="1">Uncharacterized protein</fullName>
    </submittedName>
</protein>
<reference evidence="1" key="1">
    <citation type="submission" date="2021-06" db="EMBL/GenBank/DDBJ databases">
        <authorList>
            <person name="Hodson N. C."/>
            <person name="Mongue J. A."/>
            <person name="Jaron S. K."/>
        </authorList>
    </citation>
    <scope>NUCLEOTIDE SEQUENCE</scope>
</reference>
<keyword evidence="2" id="KW-1185">Reference proteome</keyword>
<gene>
    <name evidence="1" type="ORF">AFUS01_LOCUS41985</name>
</gene>
<sequence length="79" mass="8671">LASGVIQIPENISEGREEFAIRLKEGNVSCPSSINSEYFTLNLSIPSSEGFSPNKSAFSSNGFLRVGKYYYPPEGFCIK</sequence>
<accession>A0A8J2LLG0</accession>
<organism evidence="1 2">
    <name type="scientific">Allacma fusca</name>
    <dbReference type="NCBI Taxonomy" id="39272"/>
    <lineage>
        <taxon>Eukaryota</taxon>
        <taxon>Metazoa</taxon>
        <taxon>Ecdysozoa</taxon>
        <taxon>Arthropoda</taxon>
        <taxon>Hexapoda</taxon>
        <taxon>Collembola</taxon>
        <taxon>Symphypleona</taxon>
        <taxon>Sminthuridae</taxon>
        <taxon>Allacma</taxon>
    </lineage>
</organism>
<feature type="non-terminal residue" evidence="1">
    <location>
        <position position="1"/>
    </location>
</feature>
<dbReference type="Proteomes" id="UP000708208">
    <property type="component" value="Unassembled WGS sequence"/>
</dbReference>
<dbReference type="EMBL" id="CAJVCH010564368">
    <property type="protein sequence ID" value="CAG7832297.1"/>
    <property type="molecule type" value="Genomic_DNA"/>
</dbReference>
<dbReference type="AlphaFoldDB" id="A0A8J2LLG0"/>
<feature type="non-terminal residue" evidence="1">
    <location>
        <position position="79"/>
    </location>
</feature>